<dbReference type="Proteomes" id="UP000521748">
    <property type="component" value="Unassembled WGS sequence"/>
</dbReference>
<dbReference type="InterPro" id="IPR036688">
    <property type="entry name" value="MoeA_C_domain_IV_sf"/>
</dbReference>
<comment type="caution">
    <text evidence="9">The sequence shown here is derived from an EMBL/GenBank/DDBJ whole genome shotgun (WGS) entry which is preliminary data.</text>
</comment>
<keyword evidence="10" id="KW-1185">Reference proteome</keyword>
<dbReference type="EMBL" id="JACBYQ010000002">
    <property type="protein sequence ID" value="NYE96723.1"/>
    <property type="molecule type" value="Genomic_DNA"/>
</dbReference>
<keyword evidence="5 7" id="KW-0501">Molybdenum cofactor biosynthesis</keyword>
<dbReference type="InterPro" id="IPR036135">
    <property type="entry name" value="MoeA_linker/N_sf"/>
</dbReference>
<comment type="function">
    <text evidence="1 7">Catalyzes the insertion of molybdate into adenylated molybdopterin with the concomitant release of AMP.</text>
</comment>
<dbReference type="EC" id="2.10.1.1" evidence="7"/>
<dbReference type="InterPro" id="IPR001453">
    <property type="entry name" value="MoaB/Mog_dom"/>
</dbReference>
<keyword evidence="7" id="KW-0460">Magnesium</keyword>
<comment type="similarity">
    <text evidence="3 7">Belongs to the MoeA family.</text>
</comment>
<dbReference type="RefSeq" id="WP_179390344.1">
    <property type="nucleotide sequence ID" value="NZ_JACBYQ010000002.1"/>
</dbReference>
<dbReference type="AlphaFoldDB" id="A0A7Y9S8B2"/>
<dbReference type="NCBIfam" id="NF045515">
    <property type="entry name" value="Glp_gephyrin"/>
    <property type="match status" value="1"/>
</dbReference>
<dbReference type="Pfam" id="PF00994">
    <property type="entry name" value="MoCF_biosynth"/>
    <property type="match status" value="1"/>
</dbReference>
<keyword evidence="4 7" id="KW-0500">Molybdenum</keyword>
<dbReference type="GO" id="GO:0006777">
    <property type="term" value="P:Mo-molybdopterin cofactor biosynthetic process"/>
    <property type="evidence" value="ECO:0007669"/>
    <property type="project" value="UniProtKB-UniRule"/>
</dbReference>
<evidence type="ECO:0000256" key="2">
    <source>
        <dbReference type="ARBA" id="ARBA00005046"/>
    </source>
</evidence>
<keyword evidence="7" id="KW-0479">Metal-binding</keyword>
<gene>
    <name evidence="9" type="ORF">FHU41_002973</name>
</gene>
<dbReference type="GO" id="GO:0005829">
    <property type="term" value="C:cytosol"/>
    <property type="evidence" value="ECO:0007669"/>
    <property type="project" value="TreeGrafter"/>
</dbReference>
<accession>A0A7Y9S8B2</accession>
<dbReference type="UniPathway" id="UPA00344"/>
<dbReference type="GO" id="GO:0061599">
    <property type="term" value="F:molybdopterin molybdotransferase activity"/>
    <property type="evidence" value="ECO:0007669"/>
    <property type="project" value="UniProtKB-UniRule"/>
</dbReference>
<comment type="catalytic activity">
    <reaction evidence="6">
        <text>adenylyl-molybdopterin + molybdate = Mo-molybdopterin + AMP + H(+)</text>
        <dbReference type="Rhea" id="RHEA:35047"/>
        <dbReference type="ChEBI" id="CHEBI:15378"/>
        <dbReference type="ChEBI" id="CHEBI:36264"/>
        <dbReference type="ChEBI" id="CHEBI:62727"/>
        <dbReference type="ChEBI" id="CHEBI:71302"/>
        <dbReference type="ChEBI" id="CHEBI:456215"/>
        <dbReference type="EC" id="2.10.1.1"/>
    </reaction>
</comment>
<dbReference type="Gene3D" id="2.40.340.10">
    <property type="entry name" value="MoeA, C-terminal, domain IV"/>
    <property type="match status" value="1"/>
</dbReference>
<comment type="pathway">
    <text evidence="2 7">Cofactor biosynthesis; molybdopterin biosynthesis.</text>
</comment>
<dbReference type="GO" id="GO:0046872">
    <property type="term" value="F:metal ion binding"/>
    <property type="evidence" value="ECO:0007669"/>
    <property type="project" value="UniProtKB-UniRule"/>
</dbReference>
<dbReference type="SMART" id="SM00852">
    <property type="entry name" value="MoCF_biosynth"/>
    <property type="match status" value="1"/>
</dbReference>
<evidence type="ECO:0000256" key="7">
    <source>
        <dbReference type="RuleBase" id="RU365090"/>
    </source>
</evidence>
<proteinExistence type="inferred from homology"/>
<dbReference type="Pfam" id="PF03453">
    <property type="entry name" value="MoeA_N"/>
    <property type="match status" value="1"/>
</dbReference>
<dbReference type="InterPro" id="IPR005110">
    <property type="entry name" value="MoeA_linker/N"/>
</dbReference>
<dbReference type="Gene3D" id="3.90.105.10">
    <property type="entry name" value="Molybdopterin biosynthesis moea protein, domain 2"/>
    <property type="match status" value="1"/>
</dbReference>
<organism evidence="9 10">
    <name type="scientific">Psychromicrobium silvestre</name>
    <dbReference type="NCBI Taxonomy" id="1645614"/>
    <lineage>
        <taxon>Bacteria</taxon>
        <taxon>Bacillati</taxon>
        <taxon>Actinomycetota</taxon>
        <taxon>Actinomycetes</taxon>
        <taxon>Micrococcales</taxon>
        <taxon>Micrococcaceae</taxon>
        <taxon>Psychromicrobium</taxon>
    </lineage>
</organism>
<dbReference type="InterPro" id="IPR036425">
    <property type="entry name" value="MoaB/Mog-like_dom_sf"/>
</dbReference>
<protein>
    <recommendedName>
        <fullName evidence="7">Molybdopterin molybdenumtransferase</fullName>
        <ecNumber evidence="7">2.10.1.1</ecNumber>
    </recommendedName>
</protein>
<keyword evidence="7 9" id="KW-0808">Transferase</keyword>
<evidence type="ECO:0000259" key="8">
    <source>
        <dbReference type="SMART" id="SM00852"/>
    </source>
</evidence>
<reference evidence="9 10" key="1">
    <citation type="submission" date="2020-07" db="EMBL/GenBank/DDBJ databases">
        <title>Sequencing the genomes of 1000 actinobacteria strains.</title>
        <authorList>
            <person name="Klenk H.-P."/>
        </authorList>
    </citation>
    <scope>NUCLEOTIDE SEQUENCE [LARGE SCALE GENOMIC DNA]</scope>
    <source>
        <strain evidence="9 10">DSM 102047</strain>
    </source>
</reference>
<dbReference type="SUPFAM" id="SSF63867">
    <property type="entry name" value="MoeA C-terminal domain-like"/>
    <property type="match status" value="1"/>
</dbReference>
<evidence type="ECO:0000256" key="1">
    <source>
        <dbReference type="ARBA" id="ARBA00002901"/>
    </source>
</evidence>
<dbReference type="SUPFAM" id="SSF63882">
    <property type="entry name" value="MoeA N-terminal region -like"/>
    <property type="match status" value="1"/>
</dbReference>
<dbReference type="Pfam" id="PF03454">
    <property type="entry name" value="MoeA_C"/>
    <property type="match status" value="1"/>
</dbReference>
<feature type="domain" description="MoaB/Mog" evidence="8">
    <location>
        <begin position="181"/>
        <end position="320"/>
    </location>
</feature>
<sequence>MRTVSEHQRDVAELLAPLFAQLDSEAETVPLREALHRVLFADLLAPIDLPPFDNSQMDGYVLRAAESGASLFVAATIPAGSNPAELASGQAAPIMTGAKIPAGADAVVPVELAEPARFLEPGAQVRLPSVPTDHFIRRAGSDLAAGQLALRAGTRLGPAQLGLAAALGLAELQVRRRPRVTLLSTGDEVLPPGQPLRPGAIYDANSTLLGTALVEAGAQLRVLPSLPDDPAELAATLNRLEDVDLLISTGGISQGAYEVVKQALAGKVEFHSVAMQPGGPQAIGAVPTASGVRLPFLGFPGNPVSTLVSFEMFLRPLLAGPRTVVRARITSAVSSPEAKHQVRRGFFQAGTVELLGGPGSHLLHALSTANALVQLPVGLTALEAEEEVEVWLL</sequence>
<evidence type="ECO:0000256" key="6">
    <source>
        <dbReference type="ARBA" id="ARBA00047317"/>
    </source>
</evidence>
<name>A0A7Y9S8B2_9MICC</name>
<dbReference type="CDD" id="cd00887">
    <property type="entry name" value="MoeA"/>
    <property type="match status" value="1"/>
</dbReference>
<comment type="cofactor">
    <cofactor evidence="7">
        <name>Mg(2+)</name>
        <dbReference type="ChEBI" id="CHEBI:18420"/>
    </cofactor>
</comment>
<dbReference type="Gene3D" id="2.170.190.11">
    <property type="entry name" value="Molybdopterin biosynthesis moea protein, domain 3"/>
    <property type="match status" value="1"/>
</dbReference>
<evidence type="ECO:0000256" key="5">
    <source>
        <dbReference type="ARBA" id="ARBA00023150"/>
    </source>
</evidence>
<dbReference type="InterPro" id="IPR038987">
    <property type="entry name" value="MoeA-like"/>
</dbReference>
<evidence type="ECO:0000256" key="4">
    <source>
        <dbReference type="ARBA" id="ARBA00022505"/>
    </source>
</evidence>
<evidence type="ECO:0000313" key="9">
    <source>
        <dbReference type="EMBL" id="NYE96723.1"/>
    </source>
</evidence>
<dbReference type="PANTHER" id="PTHR10192:SF5">
    <property type="entry name" value="GEPHYRIN"/>
    <property type="match status" value="1"/>
</dbReference>
<evidence type="ECO:0000256" key="3">
    <source>
        <dbReference type="ARBA" id="ARBA00010763"/>
    </source>
</evidence>
<dbReference type="InterPro" id="IPR005111">
    <property type="entry name" value="MoeA_C_domain_IV"/>
</dbReference>
<dbReference type="PANTHER" id="PTHR10192">
    <property type="entry name" value="MOLYBDOPTERIN BIOSYNTHESIS PROTEIN"/>
    <property type="match status" value="1"/>
</dbReference>
<dbReference type="SUPFAM" id="SSF53218">
    <property type="entry name" value="Molybdenum cofactor biosynthesis proteins"/>
    <property type="match status" value="1"/>
</dbReference>
<dbReference type="Gene3D" id="3.40.980.10">
    <property type="entry name" value="MoaB/Mog-like domain"/>
    <property type="match status" value="1"/>
</dbReference>
<evidence type="ECO:0000313" key="10">
    <source>
        <dbReference type="Proteomes" id="UP000521748"/>
    </source>
</evidence>